<dbReference type="AlphaFoldDB" id="A0A4R5Q9L9"/>
<name>A0A4R5Q9L9_9PROT</name>
<proteinExistence type="predicted"/>
<evidence type="ECO:0000313" key="1">
    <source>
        <dbReference type="EMBL" id="TDH59031.1"/>
    </source>
</evidence>
<protein>
    <submittedName>
        <fullName evidence="1">Uncharacterized protein</fullName>
    </submittedName>
</protein>
<dbReference type="RefSeq" id="WP_133292168.1">
    <property type="nucleotide sequence ID" value="NZ_SMSJ01000084.1"/>
</dbReference>
<accession>A0A4R5Q9L9</accession>
<reference evidence="1 2" key="1">
    <citation type="journal article" date="2016" name="J. Microbiol.">
        <title>Dankookia rubra gen. nov., sp. nov., an alphaproteobacterium isolated from sediment of a shallow stream.</title>
        <authorList>
            <person name="Kim W.H."/>
            <person name="Kim D.H."/>
            <person name="Kang K."/>
            <person name="Ahn T.Y."/>
        </authorList>
    </citation>
    <scope>NUCLEOTIDE SEQUENCE [LARGE SCALE GENOMIC DNA]</scope>
    <source>
        <strain evidence="1 2">JCM30602</strain>
    </source>
</reference>
<organism evidence="1 2">
    <name type="scientific">Dankookia rubra</name>
    <dbReference type="NCBI Taxonomy" id="1442381"/>
    <lineage>
        <taxon>Bacteria</taxon>
        <taxon>Pseudomonadati</taxon>
        <taxon>Pseudomonadota</taxon>
        <taxon>Alphaproteobacteria</taxon>
        <taxon>Acetobacterales</taxon>
        <taxon>Roseomonadaceae</taxon>
        <taxon>Dankookia</taxon>
    </lineage>
</organism>
<gene>
    <name evidence="1" type="ORF">E2C06_29530</name>
</gene>
<dbReference type="Proteomes" id="UP000295096">
    <property type="component" value="Unassembled WGS sequence"/>
</dbReference>
<evidence type="ECO:0000313" key="2">
    <source>
        <dbReference type="Proteomes" id="UP000295096"/>
    </source>
</evidence>
<dbReference type="EMBL" id="SMSJ01000084">
    <property type="protein sequence ID" value="TDH59031.1"/>
    <property type="molecule type" value="Genomic_DNA"/>
</dbReference>
<sequence length="77" mass="8107">MRTLDQARLVGAKRQGRSPIHAVRVAQPRGLLAVLTDARCGDLGPYLNPALPVNGARPPLPFALRFSSGPAIPAARA</sequence>
<keyword evidence="2" id="KW-1185">Reference proteome</keyword>
<comment type="caution">
    <text evidence="1">The sequence shown here is derived from an EMBL/GenBank/DDBJ whole genome shotgun (WGS) entry which is preliminary data.</text>
</comment>